<evidence type="ECO:0000256" key="1">
    <source>
        <dbReference type="SAM" id="SignalP"/>
    </source>
</evidence>
<dbReference type="InterPro" id="IPR007372">
    <property type="entry name" value="Lipid/polyisoprenoid-bd_YceI"/>
</dbReference>
<dbReference type="PANTHER" id="PTHR34406:SF1">
    <property type="entry name" value="PROTEIN YCEI"/>
    <property type="match status" value="1"/>
</dbReference>
<dbReference type="SUPFAM" id="SSF101874">
    <property type="entry name" value="YceI-like"/>
    <property type="match status" value="1"/>
</dbReference>
<dbReference type="Proteomes" id="UP001620460">
    <property type="component" value="Unassembled WGS sequence"/>
</dbReference>
<name>A0ABW8JSH4_9GAMM</name>
<evidence type="ECO:0000313" key="4">
    <source>
        <dbReference type="Proteomes" id="UP001620460"/>
    </source>
</evidence>
<evidence type="ECO:0000259" key="2">
    <source>
        <dbReference type="SMART" id="SM00867"/>
    </source>
</evidence>
<proteinExistence type="predicted"/>
<keyword evidence="1" id="KW-0732">Signal</keyword>
<dbReference type="InterPro" id="IPR036761">
    <property type="entry name" value="TTHA0802/YceI-like_sf"/>
</dbReference>
<protein>
    <submittedName>
        <fullName evidence="3">YceI family protein</fullName>
    </submittedName>
</protein>
<gene>
    <name evidence="3" type="ORF">ISP17_08905</name>
</gene>
<reference evidence="3 4" key="1">
    <citation type="submission" date="2020-10" db="EMBL/GenBank/DDBJ databases">
        <title>Phylogeny of dyella-like bacteria.</title>
        <authorList>
            <person name="Fu J."/>
        </authorList>
    </citation>
    <scope>NUCLEOTIDE SEQUENCE [LARGE SCALE GENOMIC DNA]</scope>
    <source>
        <strain evidence="3 4">Gsoil3046</strain>
    </source>
</reference>
<dbReference type="SMART" id="SM00867">
    <property type="entry name" value="YceI"/>
    <property type="match status" value="1"/>
</dbReference>
<evidence type="ECO:0000313" key="3">
    <source>
        <dbReference type="EMBL" id="MFK2904084.1"/>
    </source>
</evidence>
<dbReference type="PANTHER" id="PTHR34406">
    <property type="entry name" value="PROTEIN YCEI"/>
    <property type="match status" value="1"/>
</dbReference>
<feature type="signal peptide" evidence="1">
    <location>
        <begin position="1"/>
        <end position="19"/>
    </location>
</feature>
<feature type="domain" description="Lipid/polyisoprenoid-binding YceI-like" evidence="2">
    <location>
        <begin position="21"/>
        <end position="180"/>
    </location>
</feature>
<dbReference type="Pfam" id="PF04264">
    <property type="entry name" value="YceI"/>
    <property type="match status" value="1"/>
</dbReference>
<comment type="caution">
    <text evidence="3">The sequence shown here is derived from an EMBL/GenBank/DDBJ whole genome shotgun (WGS) entry which is preliminary data.</text>
</comment>
<dbReference type="EMBL" id="JADIKM010000002">
    <property type="protein sequence ID" value="MFK2904084.1"/>
    <property type="molecule type" value="Genomic_DNA"/>
</dbReference>
<keyword evidence="4" id="KW-1185">Reference proteome</keyword>
<organism evidence="3 4">
    <name type="scientific">Dyella ginsengisoli</name>
    <dbReference type="NCBI Taxonomy" id="363848"/>
    <lineage>
        <taxon>Bacteria</taxon>
        <taxon>Pseudomonadati</taxon>
        <taxon>Pseudomonadota</taxon>
        <taxon>Gammaproteobacteria</taxon>
        <taxon>Lysobacterales</taxon>
        <taxon>Rhodanobacteraceae</taxon>
        <taxon>Dyella</taxon>
    </lineage>
</organism>
<dbReference type="RefSeq" id="WP_404632227.1">
    <property type="nucleotide sequence ID" value="NZ_JADIKM010000002.1"/>
</dbReference>
<feature type="chain" id="PRO_5046441901" evidence="1">
    <location>
        <begin position="20"/>
        <end position="182"/>
    </location>
</feature>
<dbReference type="Gene3D" id="2.40.128.110">
    <property type="entry name" value="Lipid/polyisoprenoid-binding, YceI-like"/>
    <property type="match status" value="1"/>
</dbReference>
<accession>A0ABW8JSH4</accession>
<sequence length="182" mass="19033">MTRFALLLCALALPGLASAADYTVQPSGSTLAFHGNFQGSGFDGHFEKFDAAIAYDPAHLDASKFDVIVDLASAKTGDNDRDTALPGSDFFNVAQFPKAHFVTTAFHQSGTTVIADGNLTLHGVTKPVSLTVDFKPNGKNATLDVKGTVKRLDFGVGGGDYADTSVIADEVAVTAHLNLTAK</sequence>